<dbReference type="Gene3D" id="3.40.605.10">
    <property type="entry name" value="Aldehyde Dehydrogenase, Chain A, domain 1"/>
    <property type="match status" value="1"/>
</dbReference>
<dbReference type="PANTHER" id="PTHR43353:SF5">
    <property type="entry name" value="SUCCINATE-SEMIALDEHYDE DEHYDROGENASE, MITOCHONDRIAL"/>
    <property type="match status" value="1"/>
</dbReference>
<evidence type="ECO:0000256" key="1">
    <source>
        <dbReference type="ARBA" id="ARBA00023002"/>
    </source>
</evidence>
<dbReference type="GO" id="GO:0004777">
    <property type="term" value="F:succinate-semialdehyde dehydrogenase (NAD+) activity"/>
    <property type="evidence" value="ECO:0007669"/>
    <property type="project" value="TreeGrafter"/>
</dbReference>
<feature type="active site" evidence="2">
    <location>
        <position position="253"/>
    </location>
</feature>
<keyword evidence="1 3" id="KW-0560">Oxidoreductase</keyword>
<sequence length="516" mass="54587">MHAPTAGPELFSRLTDDVVASGSETVGVPTPSTGETLHELPRSSADDVRDAVARARLAQLAWARAGFAERRRVLLRAHDLLMDRGELLLDLVQLESGKTRGQALEELYQAASVTRYNALSAKRVLRGRRRRAGVPLASTTRVRYRAKGVVGVITPWNYALSLAAMDVVPALAAGCAVVQKADDQGALTILALRRAFIDAGVPEAVWAVVAGPASEVGEALTDQVDYICFTGSTATGRKIGEKAGRRLVGASLELGGKNAMIVLDDVDPEQAAADAAYACFSAMGQLCVSVERIYVQRKVAGPFTSALVERLGSASLGSSLDYGSDFGSLASAAQLERVEGHLDDAVAKGAEVLVGGRARPEIGPWFFEPTVLTGVTPQMRAYAEETFGAVASLYLVDSEEEAILAANASEYGLNASVLTRSRRRGRRVADALEAGSVNVNEGYRGTFGSVDAPMGGVKASGLGRRNGPEGLLRFVDPVTVSTATGLIPLPRSGRDFGVMVGPFLLLARALRVIRRR</sequence>
<dbReference type="Proteomes" id="UP000293289">
    <property type="component" value="Unassembled WGS sequence"/>
</dbReference>
<proteinExistence type="inferred from homology"/>
<dbReference type="NCBIfam" id="NF006916">
    <property type="entry name" value="PRK09407.1"/>
    <property type="match status" value="1"/>
</dbReference>
<evidence type="ECO:0000259" key="4">
    <source>
        <dbReference type="Pfam" id="PF00171"/>
    </source>
</evidence>
<dbReference type="PROSITE" id="PS00687">
    <property type="entry name" value="ALDEHYDE_DEHYDR_GLU"/>
    <property type="match status" value="1"/>
</dbReference>
<dbReference type="EMBL" id="SGWY01000002">
    <property type="protein sequence ID" value="RZS65772.1"/>
    <property type="molecule type" value="Genomic_DNA"/>
</dbReference>
<keyword evidence="6" id="KW-1185">Reference proteome</keyword>
<dbReference type="PANTHER" id="PTHR43353">
    <property type="entry name" value="SUCCINATE-SEMIALDEHYDE DEHYDROGENASE, MITOCHONDRIAL"/>
    <property type="match status" value="1"/>
</dbReference>
<dbReference type="AlphaFoldDB" id="A0A4Q7MG91"/>
<dbReference type="Gene3D" id="3.40.309.10">
    <property type="entry name" value="Aldehyde Dehydrogenase, Chain A, domain 2"/>
    <property type="match status" value="1"/>
</dbReference>
<evidence type="ECO:0000256" key="3">
    <source>
        <dbReference type="RuleBase" id="RU003345"/>
    </source>
</evidence>
<name>A0A4Q7MG91_9MICO</name>
<reference evidence="5 6" key="1">
    <citation type="submission" date="2019-02" db="EMBL/GenBank/DDBJ databases">
        <title>Genomic Encyclopedia of Type Strains, Phase IV (KMG-IV): sequencing the most valuable type-strain genomes for metagenomic binning, comparative biology and taxonomic classification.</title>
        <authorList>
            <person name="Goeker M."/>
        </authorList>
    </citation>
    <scope>NUCLEOTIDE SEQUENCE [LARGE SCALE GENOMIC DNA]</scope>
    <source>
        <strain evidence="5 6">DSM 43045</strain>
    </source>
</reference>
<comment type="similarity">
    <text evidence="3">Belongs to the aldehyde dehydrogenase family.</text>
</comment>
<protein>
    <submittedName>
        <fullName evidence="5">Succinate-semialdehyde dehydrogenase/glutarate-semialdehyde dehydrogenase</fullName>
    </submittedName>
</protein>
<evidence type="ECO:0000313" key="6">
    <source>
        <dbReference type="Proteomes" id="UP000293289"/>
    </source>
</evidence>
<dbReference type="RefSeq" id="WP_130352438.1">
    <property type="nucleotide sequence ID" value="NZ_SGWY01000002.1"/>
</dbReference>
<dbReference type="InterPro" id="IPR016163">
    <property type="entry name" value="Ald_DH_C"/>
</dbReference>
<evidence type="ECO:0000313" key="5">
    <source>
        <dbReference type="EMBL" id="RZS65772.1"/>
    </source>
</evidence>
<dbReference type="InterPro" id="IPR029510">
    <property type="entry name" value="Ald_DH_CS_GLU"/>
</dbReference>
<comment type="caution">
    <text evidence="5">The sequence shown here is derived from an EMBL/GenBank/DDBJ whole genome shotgun (WGS) entry which is preliminary data.</text>
</comment>
<gene>
    <name evidence="5" type="ORF">EV187_1474</name>
</gene>
<feature type="domain" description="Aldehyde dehydrogenase" evidence="4">
    <location>
        <begin position="20"/>
        <end position="477"/>
    </location>
</feature>
<accession>A0A4Q7MG91</accession>
<evidence type="ECO:0000256" key="2">
    <source>
        <dbReference type="PROSITE-ProRule" id="PRU10007"/>
    </source>
</evidence>
<dbReference type="InterPro" id="IPR016162">
    <property type="entry name" value="Ald_DH_N"/>
</dbReference>
<dbReference type="OrthoDB" id="6882680at2"/>
<organism evidence="5 6">
    <name type="scientific">Agromyces ramosus</name>
    <dbReference type="NCBI Taxonomy" id="33879"/>
    <lineage>
        <taxon>Bacteria</taxon>
        <taxon>Bacillati</taxon>
        <taxon>Actinomycetota</taxon>
        <taxon>Actinomycetes</taxon>
        <taxon>Micrococcales</taxon>
        <taxon>Microbacteriaceae</taxon>
        <taxon>Agromyces</taxon>
    </lineage>
</organism>
<dbReference type="InterPro" id="IPR015590">
    <property type="entry name" value="Aldehyde_DH_dom"/>
</dbReference>
<dbReference type="GO" id="GO:0009450">
    <property type="term" value="P:gamma-aminobutyric acid catabolic process"/>
    <property type="evidence" value="ECO:0007669"/>
    <property type="project" value="TreeGrafter"/>
</dbReference>
<dbReference type="InterPro" id="IPR016161">
    <property type="entry name" value="Ald_DH/histidinol_DH"/>
</dbReference>
<dbReference type="InterPro" id="IPR050740">
    <property type="entry name" value="Aldehyde_DH_Superfamily"/>
</dbReference>
<dbReference type="Pfam" id="PF00171">
    <property type="entry name" value="Aldedh"/>
    <property type="match status" value="1"/>
</dbReference>
<dbReference type="SUPFAM" id="SSF53720">
    <property type="entry name" value="ALDH-like"/>
    <property type="match status" value="1"/>
</dbReference>